<dbReference type="AlphaFoldDB" id="A0A1N7GHS2"/>
<proteinExistence type="predicted"/>
<sequence length="76" mass="8283">MNLARLHIRAGDGAHPFTLLDGLYEALNARTDTTVDGLPVPFSTLTQTADDHQDILQWLWRVHLADGTRALTGAGC</sequence>
<protein>
    <submittedName>
        <fullName evidence="1">Uncharacterized protein</fullName>
    </submittedName>
</protein>
<keyword evidence="2" id="KW-1185">Reference proteome</keyword>
<gene>
    <name evidence="1" type="ORF">SAMN05421833_12930</name>
</gene>
<dbReference type="EMBL" id="FTNI01000029">
    <property type="protein sequence ID" value="SIS12133.1"/>
    <property type="molecule type" value="Genomic_DNA"/>
</dbReference>
<evidence type="ECO:0000313" key="2">
    <source>
        <dbReference type="Proteomes" id="UP000186096"/>
    </source>
</evidence>
<dbReference type="STRING" id="58117.SAMN05421833_12930"/>
<dbReference type="OrthoDB" id="3504852at2"/>
<dbReference type="RefSeq" id="WP_083744734.1">
    <property type="nucleotide sequence ID" value="NZ_FTNI01000029.1"/>
</dbReference>
<reference evidence="2" key="1">
    <citation type="submission" date="2017-01" db="EMBL/GenBank/DDBJ databases">
        <authorList>
            <person name="Varghese N."/>
            <person name="Submissions S."/>
        </authorList>
    </citation>
    <scope>NUCLEOTIDE SEQUENCE [LARGE SCALE GENOMIC DNA]</scope>
    <source>
        <strain evidence="2">ATCC 12950</strain>
    </source>
</reference>
<dbReference type="Proteomes" id="UP000186096">
    <property type="component" value="Unassembled WGS sequence"/>
</dbReference>
<evidence type="ECO:0000313" key="1">
    <source>
        <dbReference type="EMBL" id="SIS12133.1"/>
    </source>
</evidence>
<name>A0A1N7GHS2_9ACTN</name>
<accession>A0A1N7GHS2</accession>
<organism evidence="1 2">
    <name type="scientific">Microbispora rosea</name>
    <dbReference type="NCBI Taxonomy" id="58117"/>
    <lineage>
        <taxon>Bacteria</taxon>
        <taxon>Bacillati</taxon>
        <taxon>Actinomycetota</taxon>
        <taxon>Actinomycetes</taxon>
        <taxon>Streptosporangiales</taxon>
        <taxon>Streptosporangiaceae</taxon>
        <taxon>Microbispora</taxon>
    </lineage>
</organism>